<organism evidence="1 2">
    <name type="scientific">Tannerella forsythia</name>
    <name type="common">Bacteroides forsythus</name>
    <dbReference type="NCBI Taxonomy" id="28112"/>
    <lineage>
        <taxon>Bacteria</taxon>
        <taxon>Pseudomonadati</taxon>
        <taxon>Bacteroidota</taxon>
        <taxon>Bacteroidia</taxon>
        <taxon>Bacteroidales</taxon>
        <taxon>Tannerellaceae</taxon>
        <taxon>Tannerella</taxon>
    </lineage>
</organism>
<comment type="caution">
    <text evidence="1">The sequence shown here is derived from an EMBL/GenBank/DDBJ whole genome shotgun (WGS) entry which is preliminary data.</text>
</comment>
<dbReference type="Proteomes" id="UP000219259">
    <property type="component" value="Unassembled WGS sequence"/>
</dbReference>
<protein>
    <submittedName>
        <fullName evidence="1">Uncharacterized protein</fullName>
    </submittedName>
</protein>
<accession>A0A2A6EAN9</accession>
<evidence type="ECO:0000313" key="1">
    <source>
        <dbReference type="EMBL" id="PDP44696.1"/>
    </source>
</evidence>
<gene>
    <name evidence="1" type="ORF">CLI86_02130</name>
</gene>
<dbReference type="RefSeq" id="WP_097530850.1">
    <property type="nucleotide sequence ID" value="NZ_CALHNL010000078.1"/>
</dbReference>
<sequence length="148" mass="16940">MNKEIFTTLCEHIKKNVPEIRWIDFDTGQLNIASERPPVDWPCCLIDISYPSCRDLAVEDNMQLVNADITLRVAFVPAGETHHRAPADVRKQALKMFDIVEKLHSALQGETFKDTVSGLSRSRANKQTRNNKVVVFNITYTTTFQEYI</sequence>
<name>A0A2A6EAN9_TANFO</name>
<reference evidence="1 2" key="1">
    <citation type="submission" date="2017-09" db="EMBL/GenBank/DDBJ databases">
        <title>Phase variable restriction modification systems are present in the genome sequences of periodontal pathogens Prevotella intermedia, Tannerella forsythia and Porphyromonas gingivalis.</title>
        <authorList>
            <person name="Haigh R.D."/>
            <person name="Crawford L."/>
            <person name="Ralph J."/>
            <person name="Wanford J."/>
            <person name="Vartoukian S.R."/>
            <person name="Hijazib K."/>
            <person name="Wade W."/>
            <person name="Oggioni M.R."/>
        </authorList>
    </citation>
    <scope>NUCLEOTIDE SEQUENCE [LARGE SCALE GENOMIC DNA]</scope>
    <source>
        <strain evidence="1 2">WW11663</strain>
    </source>
</reference>
<dbReference type="AlphaFoldDB" id="A0A2A6EAN9"/>
<dbReference type="EMBL" id="NSLJ01000004">
    <property type="protein sequence ID" value="PDP44696.1"/>
    <property type="molecule type" value="Genomic_DNA"/>
</dbReference>
<evidence type="ECO:0000313" key="2">
    <source>
        <dbReference type="Proteomes" id="UP000219259"/>
    </source>
</evidence>
<proteinExistence type="predicted"/>